<comment type="caution">
    <text evidence="6">The sequence shown here is derived from an EMBL/GenBank/DDBJ whole genome shotgun (WGS) entry which is preliminary data.</text>
</comment>
<dbReference type="PANTHER" id="PTHR43464:SF19">
    <property type="entry name" value="UBIQUINONE BIOSYNTHESIS O-METHYLTRANSFERASE, MITOCHONDRIAL"/>
    <property type="match status" value="1"/>
</dbReference>
<dbReference type="GO" id="GO:0032259">
    <property type="term" value="P:methylation"/>
    <property type="evidence" value="ECO:0007669"/>
    <property type="project" value="UniProtKB-KW"/>
</dbReference>
<evidence type="ECO:0000256" key="2">
    <source>
        <dbReference type="ARBA" id="ARBA00022679"/>
    </source>
</evidence>
<keyword evidence="1 6" id="KW-0489">Methyltransferase</keyword>
<evidence type="ECO:0000313" key="5">
    <source>
        <dbReference type="EMBL" id="SFC56122.1"/>
    </source>
</evidence>
<dbReference type="CDD" id="cd02440">
    <property type="entry name" value="AdoMet_MTases"/>
    <property type="match status" value="1"/>
</dbReference>
<dbReference type="InterPro" id="IPR029063">
    <property type="entry name" value="SAM-dependent_MTases_sf"/>
</dbReference>
<dbReference type="EMBL" id="FRAT01000004">
    <property type="protein sequence ID" value="SHK68706.1"/>
    <property type="molecule type" value="Genomic_DNA"/>
</dbReference>
<evidence type="ECO:0000259" key="4">
    <source>
        <dbReference type="Pfam" id="PF13847"/>
    </source>
</evidence>
<reference evidence="6 7" key="1">
    <citation type="submission" date="2016-11" db="EMBL/GenBank/DDBJ databases">
        <authorList>
            <person name="Varghese N."/>
            <person name="Submissions S."/>
        </authorList>
    </citation>
    <scope>NUCLEOTIDE SEQUENCE [LARGE SCALE GENOMIC DNA]</scope>
    <source>
        <strain evidence="6 7">CGMCC 1.12174</strain>
        <strain evidence="5 8">DSM 26351</strain>
    </source>
</reference>
<keyword evidence="8" id="KW-1185">Reference proteome</keyword>
<protein>
    <submittedName>
        <fullName evidence="6">Methyltransferase domain-containing protein</fullName>
    </submittedName>
</protein>
<dbReference type="STRING" id="1055723.SAMN05216293_1619"/>
<sequence length="137" mass="14961">MEAVVKALPLRPGMRVLEIGCGPGPAARAVAHLIGEGHVLAIDRSEKAIVQAERNAREEINFGHLEFRQVAIEDFELEPGEEHFDLAFAIRVGALDGRHPQVGQKALRQIAKALKPGGRLYIDGGNPLREIAIANYR</sequence>
<dbReference type="AlphaFoldDB" id="A0A1M6UHQ6"/>
<evidence type="ECO:0000313" key="7">
    <source>
        <dbReference type="Proteomes" id="UP000184031"/>
    </source>
</evidence>
<proteinExistence type="predicted"/>
<evidence type="ECO:0000256" key="1">
    <source>
        <dbReference type="ARBA" id="ARBA00022603"/>
    </source>
</evidence>
<keyword evidence="2" id="KW-0808">Transferase</keyword>
<dbReference type="Proteomes" id="UP000198940">
    <property type="component" value="Unassembled WGS sequence"/>
</dbReference>
<dbReference type="SUPFAM" id="SSF53335">
    <property type="entry name" value="S-adenosyl-L-methionine-dependent methyltransferases"/>
    <property type="match status" value="1"/>
</dbReference>
<dbReference type="Pfam" id="PF13847">
    <property type="entry name" value="Methyltransf_31"/>
    <property type="match status" value="1"/>
</dbReference>
<accession>A0A1M6UHQ6</accession>
<dbReference type="EMBL" id="FOKU01000013">
    <property type="protein sequence ID" value="SFC56122.1"/>
    <property type="molecule type" value="Genomic_DNA"/>
</dbReference>
<organism evidence="6 7">
    <name type="scientific">Flagellimonas taeanensis</name>
    <dbReference type="NCBI Taxonomy" id="1005926"/>
    <lineage>
        <taxon>Bacteria</taxon>
        <taxon>Pseudomonadati</taxon>
        <taxon>Bacteroidota</taxon>
        <taxon>Flavobacteriia</taxon>
        <taxon>Flavobacteriales</taxon>
        <taxon>Flavobacteriaceae</taxon>
        <taxon>Flagellimonas</taxon>
    </lineage>
</organism>
<evidence type="ECO:0000256" key="3">
    <source>
        <dbReference type="ARBA" id="ARBA00022691"/>
    </source>
</evidence>
<gene>
    <name evidence="5" type="ORF">SAMN04487891_113146</name>
    <name evidence="6" type="ORF">SAMN05216293_1619</name>
</gene>
<dbReference type="Proteomes" id="UP000184031">
    <property type="component" value="Unassembled WGS sequence"/>
</dbReference>
<keyword evidence="3" id="KW-0949">S-adenosyl-L-methionine</keyword>
<dbReference type="PANTHER" id="PTHR43464">
    <property type="entry name" value="METHYLTRANSFERASE"/>
    <property type="match status" value="1"/>
</dbReference>
<dbReference type="GO" id="GO:0008168">
    <property type="term" value="F:methyltransferase activity"/>
    <property type="evidence" value="ECO:0007669"/>
    <property type="project" value="UniProtKB-KW"/>
</dbReference>
<dbReference type="InterPro" id="IPR025714">
    <property type="entry name" value="Methyltranfer_dom"/>
</dbReference>
<feature type="domain" description="Methyltransferase" evidence="4">
    <location>
        <begin position="11"/>
        <end position="126"/>
    </location>
</feature>
<evidence type="ECO:0000313" key="8">
    <source>
        <dbReference type="Proteomes" id="UP000198940"/>
    </source>
</evidence>
<evidence type="ECO:0000313" key="6">
    <source>
        <dbReference type="EMBL" id="SHK68706.1"/>
    </source>
</evidence>
<dbReference type="Gene3D" id="3.40.50.150">
    <property type="entry name" value="Vaccinia Virus protein VP39"/>
    <property type="match status" value="1"/>
</dbReference>
<name>A0A1M6UHQ6_9FLAO</name>